<dbReference type="Proteomes" id="UP000704935">
    <property type="component" value="Unassembled WGS sequence"/>
</dbReference>
<evidence type="ECO:0000313" key="3">
    <source>
        <dbReference type="EMBL" id="MBL6819812.1"/>
    </source>
</evidence>
<evidence type="ECO:0000313" key="4">
    <source>
        <dbReference type="Proteomes" id="UP000704935"/>
    </source>
</evidence>
<name>A0A937IJF2_9GAMM</name>
<gene>
    <name evidence="3" type="ORF">ISQ61_01035</name>
</gene>
<comment type="caution">
    <text evidence="3">The sequence shown here is derived from an EMBL/GenBank/DDBJ whole genome shotgun (WGS) entry which is preliminary data.</text>
</comment>
<dbReference type="AlphaFoldDB" id="A0A937IJF2"/>
<organism evidence="3 4">
    <name type="scientific">SAR86 cluster bacterium</name>
    <dbReference type="NCBI Taxonomy" id="2030880"/>
    <lineage>
        <taxon>Bacteria</taxon>
        <taxon>Pseudomonadati</taxon>
        <taxon>Pseudomonadota</taxon>
        <taxon>Gammaproteobacteria</taxon>
        <taxon>SAR86 cluster</taxon>
    </lineage>
</organism>
<dbReference type="CDD" id="cd06558">
    <property type="entry name" value="crotonase-like"/>
    <property type="match status" value="1"/>
</dbReference>
<dbReference type="Gene3D" id="1.10.12.10">
    <property type="entry name" value="Lyase 2-enoyl-coa Hydratase, Chain A, domain 2"/>
    <property type="match status" value="1"/>
</dbReference>
<dbReference type="InterPro" id="IPR001753">
    <property type="entry name" value="Enoyl-CoA_hydra/iso"/>
</dbReference>
<evidence type="ECO:0000256" key="1">
    <source>
        <dbReference type="ARBA" id="ARBA00005254"/>
    </source>
</evidence>
<protein>
    <submittedName>
        <fullName evidence="3">Enoyl-CoA hydratase/isomerase family protein</fullName>
    </submittedName>
</protein>
<dbReference type="PANTHER" id="PTHR11941">
    <property type="entry name" value="ENOYL-COA HYDRATASE-RELATED"/>
    <property type="match status" value="1"/>
</dbReference>
<dbReference type="Gene3D" id="3.90.226.10">
    <property type="entry name" value="2-enoyl-CoA Hydratase, Chain A, domain 1"/>
    <property type="match status" value="1"/>
</dbReference>
<dbReference type="PANTHER" id="PTHR11941:SF133">
    <property type="entry name" value="1,2-EPOXYPHENYLACETYL-COA ISOMERASE"/>
    <property type="match status" value="1"/>
</dbReference>
<reference evidence="3" key="1">
    <citation type="submission" date="2020-10" db="EMBL/GenBank/DDBJ databases">
        <title>Microbiome of the Black Sea water column analyzed by genome centric metagenomics.</title>
        <authorList>
            <person name="Cabello-Yeves P.J."/>
            <person name="Callieri C."/>
            <person name="Picazo A."/>
            <person name="Mehrshad M."/>
            <person name="Haro-Moreno J.M."/>
            <person name="Roda-Garcia J."/>
            <person name="Dzembekova N."/>
            <person name="Slabakova V."/>
            <person name="Slabakova N."/>
            <person name="Moncheva S."/>
            <person name="Rodriguez-Valera F."/>
        </authorList>
    </citation>
    <scope>NUCLEOTIDE SEQUENCE</scope>
    <source>
        <strain evidence="3">BS307-5m-G47</strain>
    </source>
</reference>
<keyword evidence="2" id="KW-0456">Lyase</keyword>
<accession>A0A937IJF2</accession>
<dbReference type="InterPro" id="IPR029045">
    <property type="entry name" value="ClpP/crotonase-like_dom_sf"/>
</dbReference>
<evidence type="ECO:0000256" key="2">
    <source>
        <dbReference type="ARBA" id="ARBA00023239"/>
    </source>
</evidence>
<dbReference type="EMBL" id="JADHQA010000002">
    <property type="protein sequence ID" value="MBL6819812.1"/>
    <property type="molecule type" value="Genomic_DNA"/>
</dbReference>
<dbReference type="GO" id="GO:0016829">
    <property type="term" value="F:lyase activity"/>
    <property type="evidence" value="ECO:0007669"/>
    <property type="project" value="UniProtKB-KW"/>
</dbReference>
<dbReference type="SUPFAM" id="SSF52096">
    <property type="entry name" value="ClpP/crotonase"/>
    <property type="match status" value="1"/>
</dbReference>
<proteinExistence type="inferred from homology"/>
<sequence length="263" mass="28504">MSEPKVVFEEHGDVAVIKINRPEKRNALDRETVLSINECTEKAKDKKYRAVILTGAGNSFCAGADLTEFSTVGDLESAPTVQESLHNGYHIGLGNLIKMDKPVFAAVEGPCAGIGCAYLLSCDVVVMSKSSFFQVGFSKIALIPDGGTNWLLTRAVGYQKAFRMAAEAKRVSADECLAVGICSEIVDDGKVFEESLKLAQYYADFAPGAIGATKSLMRESFDRSYLKNLDEEADTQANFVGSADNLEGVMAFIEKRKPNFKGD</sequence>
<dbReference type="Pfam" id="PF00378">
    <property type="entry name" value="ECH_1"/>
    <property type="match status" value="1"/>
</dbReference>
<dbReference type="GO" id="GO:0006635">
    <property type="term" value="P:fatty acid beta-oxidation"/>
    <property type="evidence" value="ECO:0007669"/>
    <property type="project" value="TreeGrafter"/>
</dbReference>
<comment type="similarity">
    <text evidence="1">Belongs to the enoyl-CoA hydratase/isomerase family.</text>
</comment>
<dbReference type="InterPro" id="IPR014748">
    <property type="entry name" value="Enoyl-CoA_hydra_C"/>
</dbReference>